<dbReference type="PROSITE" id="PS50977">
    <property type="entry name" value="HTH_TETR_2"/>
    <property type="match status" value="1"/>
</dbReference>
<accession>A0A850P886</accession>
<dbReference type="EMBL" id="JABXXR010000030">
    <property type="protein sequence ID" value="NVN40174.1"/>
    <property type="molecule type" value="Genomic_DNA"/>
</dbReference>
<feature type="DNA-binding region" description="H-T-H motif" evidence="4">
    <location>
        <begin position="37"/>
        <end position="56"/>
    </location>
</feature>
<sequence>MQHKPPVSSISPGGLARRRRVIEAAEALLREGKADFSMRDLAARADVSFATPFNQFGSKAAIMHALSARRIDTMRARLLASCVPPEAEGRVMLALDLAVSVILEEPTVNRAVLGWLGTAGPVTGEVWTRSSALWAQALGEGEGLTIADDQGALSRLAGHLAFAFRGVLSFWTAGEIPDADLAGTACDVARGLLAGCVATRVCV</sequence>
<organism evidence="6 7">
    <name type="scientific">Ameyamaea chiangmaiensis</name>
    <dbReference type="NCBI Taxonomy" id="442969"/>
    <lineage>
        <taxon>Bacteria</taxon>
        <taxon>Pseudomonadati</taxon>
        <taxon>Pseudomonadota</taxon>
        <taxon>Alphaproteobacteria</taxon>
        <taxon>Acetobacterales</taxon>
        <taxon>Acetobacteraceae</taxon>
        <taxon>Ameyamaea</taxon>
    </lineage>
</organism>
<evidence type="ECO:0000256" key="1">
    <source>
        <dbReference type="ARBA" id="ARBA00023015"/>
    </source>
</evidence>
<evidence type="ECO:0000313" key="6">
    <source>
        <dbReference type="EMBL" id="NVN40174.1"/>
    </source>
</evidence>
<dbReference type="GO" id="GO:0000976">
    <property type="term" value="F:transcription cis-regulatory region binding"/>
    <property type="evidence" value="ECO:0007669"/>
    <property type="project" value="TreeGrafter"/>
</dbReference>
<dbReference type="PANTHER" id="PTHR30055">
    <property type="entry name" value="HTH-TYPE TRANSCRIPTIONAL REGULATOR RUTR"/>
    <property type="match status" value="1"/>
</dbReference>
<dbReference type="Gene3D" id="1.10.357.10">
    <property type="entry name" value="Tetracycline Repressor, domain 2"/>
    <property type="match status" value="1"/>
</dbReference>
<reference evidence="6 7" key="1">
    <citation type="submission" date="2020-06" db="EMBL/GenBank/DDBJ databases">
        <title>Description of novel acetic acid bacteria.</title>
        <authorList>
            <person name="Sombolestani A."/>
        </authorList>
    </citation>
    <scope>NUCLEOTIDE SEQUENCE [LARGE SCALE GENOMIC DNA]</scope>
    <source>
        <strain evidence="6 7">LMG 27010</strain>
    </source>
</reference>
<gene>
    <name evidence="6" type="ORF">HUK82_06290</name>
</gene>
<protein>
    <submittedName>
        <fullName evidence="6">TetR/AcrR family transcriptional regulator</fullName>
    </submittedName>
</protein>
<keyword evidence="7" id="KW-1185">Reference proteome</keyword>
<dbReference type="RefSeq" id="WP_176613147.1">
    <property type="nucleotide sequence ID" value="NZ_JABXXR010000030.1"/>
</dbReference>
<evidence type="ECO:0000256" key="4">
    <source>
        <dbReference type="PROSITE-ProRule" id="PRU00335"/>
    </source>
</evidence>
<dbReference type="InterPro" id="IPR050109">
    <property type="entry name" value="HTH-type_TetR-like_transc_reg"/>
</dbReference>
<keyword evidence="2 4" id="KW-0238">DNA-binding</keyword>
<evidence type="ECO:0000259" key="5">
    <source>
        <dbReference type="PROSITE" id="PS50977"/>
    </source>
</evidence>
<dbReference type="GO" id="GO:0003700">
    <property type="term" value="F:DNA-binding transcription factor activity"/>
    <property type="evidence" value="ECO:0007669"/>
    <property type="project" value="TreeGrafter"/>
</dbReference>
<dbReference type="Proteomes" id="UP000585665">
    <property type="component" value="Unassembled WGS sequence"/>
</dbReference>
<comment type="caution">
    <text evidence="6">The sequence shown here is derived from an EMBL/GenBank/DDBJ whole genome shotgun (WGS) entry which is preliminary data.</text>
</comment>
<dbReference type="AlphaFoldDB" id="A0A850P886"/>
<dbReference type="Pfam" id="PF00440">
    <property type="entry name" value="TetR_N"/>
    <property type="match status" value="1"/>
</dbReference>
<keyword evidence="1" id="KW-0805">Transcription regulation</keyword>
<dbReference type="InterPro" id="IPR009057">
    <property type="entry name" value="Homeodomain-like_sf"/>
</dbReference>
<dbReference type="InterPro" id="IPR001647">
    <property type="entry name" value="HTH_TetR"/>
</dbReference>
<proteinExistence type="predicted"/>
<keyword evidence="3" id="KW-0804">Transcription</keyword>
<dbReference type="PANTHER" id="PTHR30055:SF234">
    <property type="entry name" value="HTH-TYPE TRANSCRIPTIONAL REGULATOR BETI"/>
    <property type="match status" value="1"/>
</dbReference>
<feature type="domain" description="HTH tetR-type" evidence="5">
    <location>
        <begin position="15"/>
        <end position="74"/>
    </location>
</feature>
<evidence type="ECO:0000313" key="7">
    <source>
        <dbReference type="Proteomes" id="UP000585665"/>
    </source>
</evidence>
<dbReference type="SUPFAM" id="SSF46689">
    <property type="entry name" value="Homeodomain-like"/>
    <property type="match status" value="1"/>
</dbReference>
<evidence type="ECO:0000256" key="3">
    <source>
        <dbReference type="ARBA" id="ARBA00023163"/>
    </source>
</evidence>
<evidence type="ECO:0000256" key="2">
    <source>
        <dbReference type="ARBA" id="ARBA00023125"/>
    </source>
</evidence>
<name>A0A850P886_9PROT</name>